<feature type="non-terminal residue" evidence="1">
    <location>
        <position position="89"/>
    </location>
</feature>
<name>A0A9W7AA81_9STRA</name>
<evidence type="ECO:0000313" key="1">
    <source>
        <dbReference type="EMBL" id="GMH64135.1"/>
    </source>
</evidence>
<reference evidence="1" key="1">
    <citation type="submission" date="2022-07" db="EMBL/GenBank/DDBJ databases">
        <title>Genome analysis of Parmales, a sister group of diatoms, reveals the evolutionary specialization of diatoms from phago-mixotrophs to photoautotrophs.</title>
        <authorList>
            <person name="Ban H."/>
            <person name="Sato S."/>
            <person name="Yoshikawa S."/>
            <person name="Kazumasa Y."/>
            <person name="Nakamura Y."/>
            <person name="Ichinomiya M."/>
            <person name="Saitoh K."/>
            <person name="Sato N."/>
            <person name="Blanc-Mathieu R."/>
            <person name="Endo H."/>
            <person name="Kuwata A."/>
            <person name="Ogata H."/>
        </authorList>
    </citation>
    <scope>NUCLEOTIDE SEQUENCE</scope>
</reference>
<comment type="caution">
    <text evidence="1">The sequence shown here is derived from an EMBL/GenBank/DDBJ whole genome shotgun (WGS) entry which is preliminary data.</text>
</comment>
<dbReference type="OrthoDB" id="10258445at2759"/>
<protein>
    <submittedName>
        <fullName evidence="1">Uncharacterized protein</fullName>
    </submittedName>
</protein>
<accession>A0A9W7AA81</accession>
<dbReference type="EMBL" id="BRXZ01005334">
    <property type="protein sequence ID" value="GMH64135.1"/>
    <property type="molecule type" value="Genomic_DNA"/>
</dbReference>
<sequence length="89" mass="10647">MSKMHPLVRDLYRRVLVTVPHYPHPLGAEHVKQLWKDALQRDVRGGLGEDVIKKKVAKGRYMVREMHALIKLKKYRVMKQRYGYEDKDF</sequence>
<keyword evidence="2" id="KW-1185">Reference proteome</keyword>
<gene>
    <name evidence="1" type="ORF">TrRE_jg3935</name>
</gene>
<organism evidence="1 2">
    <name type="scientific">Triparma retinervis</name>
    <dbReference type="NCBI Taxonomy" id="2557542"/>
    <lineage>
        <taxon>Eukaryota</taxon>
        <taxon>Sar</taxon>
        <taxon>Stramenopiles</taxon>
        <taxon>Ochrophyta</taxon>
        <taxon>Bolidophyceae</taxon>
        <taxon>Parmales</taxon>
        <taxon>Triparmaceae</taxon>
        <taxon>Triparma</taxon>
    </lineage>
</organism>
<dbReference type="Proteomes" id="UP001165082">
    <property type="component" value="Unassembled WGS sequence"/>
</dbReference>
<dbReference type="AlphaFoldDB" id="A0A9W7AA81"/>
<proteinExistence type="predicted"/>
<evidence type="ECO:0000313" key="2">
    <source>
        <dbReference type="Proteomes" id="UP001165082"/>
    </source>
</evidence>